<evidence type="ECO:0000313" key="2">
    <source>
        <dbReference type="Proteomes" id="UP000014009"/>
    </source>
</evidence>
<accession>A0A9W5QZW4</accession>
<dbReference type="Proteomes" id="UP000014009">
    <property type="component" value="Unassembled WGS sequence"/>
</dbReference>
<name>A0A9W5QZW4_BACCE</name>
<dbReference type="AlphaFoldDB" id="A0A9W5QZW4"/>
<protein>
    <submittedName>
        <fullName evidence="1">Uncharacterized protein</fullName>
    </submittedName>
</protein>
<dbReference type="RefSeq" id="WP_016097591.1">
    <property type="nucleotide sequence ID" value="NZ_KB976537.1"/>
</dbReference>
<sequence length="126" mass="14323">MSFGSRIKGEVSVCCNAQVWREPKISGYKPYCDKCKKSYEIKETQIRGVTYRVGDVVALIGYNEYKGYTAVMRIDKFHQGGGHIGEYLDGEKIYTANAHYIRSLATDAEINAEMERRKRENLSGVL</sequence>
<comment type="caution">
    <text evidence="1">The sequence shown here is derived from an EMBL/GenBank/DDBJ whole genome shotgun (WGS) entry which is preliminary data.</text>
</comment>
<organism evidence="1 2">
    <name type="scientific">Bacillus cereus HuB4-4</name>
    <dbReference type="NCBI Taxonomy" id="1053211"/>
    <lineage>
        <taxon>Bacteria</taxon>
        <taxon>Bacillati</taxon>
        <taxon>Bacillota</taxon>
        <taxon>Bacilli</taxon>
        <taxon>Bacillales</taxon>
        <taxon>Bacillaceae</taxon>
        <taxon>Bacillus</taxon>
        <taxon>Bacillus cereus group</taxon>
    </lineage>
</organism>
<gene>
    <name evidence="1" type="ORF">IGM_00284</name>
</gene>
<proteinExistence type="predicted"/>
<reference evidence="1 2" key="1">
    <citation type="submission" date="2012-12" db="EMBL/GenBank/DDBJ databases">
        <title>The Genome Sequence of Bacillus cereus HuB4-4.</title>
        <authorList>
            <consortium name="The Broad Institute Genome Sequencing Platform"/>
            <consortium name="The Broad Institute Genome Sequencing Center for Infectious Disease"/>
            <person name="Feldgarden M."/>
            <person name="Van der Auwera G.A."/>
            <person name="Mahillon J."/>
            <person name="Duprez V."/>
            <person name="Timmery S."/>
            <person name="Mattelet C."/>
            <person name="Dierick K."/>
            <person name="Sun M."/>
            <person name="Yu Z."/>
            <person name="Zhu L."/>
            <person name="Hu X."/>
            <person name="Shank E.B."/>
            <person name="Swiecicka I."/>
            <person name="Hansen B.M."/>
            <person name="Andrup L."/>
            <person name="Walker B."/>
            <person name="Young S.K."/>
            <person name="Zeng Q."/>
            <person name="Gargeya S."/>
            <person name="Fitzgerald M."/>
            <person name="Haas B."/>
            <person name="Abouelleil A."/>
            <person name="Alvarado L."/>
            <person name="Arachchi H.M."/>
            <person name="Berlin A.M."/>
            <person name="Chapman S.B."/>
            <person name="Dewar J."/>
            <person name="Goldberg J."/>
            <person name="Griggs A."/>
            <person name="Gujja S."/>
            <person name="Hansen M."/>
            <person name="Howarth C."/>
            <person name="Imamovic A."/>
            <person name="Larimer J."/>
            <person name="McCowan C."/>
            <person name="Murphy C."/>
            <person name="Neiman D."/>
            <person name="Pearson M."/>
            <person name="Priest M."/>
            <person name="Roberts A."/>
            <person name="Saif S."/>
            <person name="Shea T."/>
            <person name="Sisk P."/>
            <person name="Sykes S."/>
            <person name="Wortman J."/>
            <person name="Nusbaum C."/>
            <person name="Birren B."/>
        </authorList>
    </citation>
    <scope>NUCLEOTIDE SEQUENCE [LARGE SCALE GENOMIC DNA]</scope>
    <source>
        <strain evidence="1 2">HuB4-4</strain>
    </source>
</reference>
<evidence type="ECO:0000313" key="1">
    <source>
        <dbReference type="EMBL" id="EOP99248.1"/>
    </source>
</evidence>
<dbReference type="EMBL" id="AHEF01000010">
    <property type="protein sequence ID" value="EOP99248.1"/>
    <property type="molecule type" value="Genomic_DNA"/>
</dbReference>